<name>A0A8J3T8V2_9ACTN</name>
<feature type="region of interest" description="Disordered" evidence="1">
    <location>
        <begin position="397"/>
        <end position="726"/>
    </location>
</feature>
<feature type="compositionally biased region" description="Low complexity" evidence="1">
    <location>
        <begin position="577"/>
        <end position="586"/>
    </location>
</feature>
<dbReference type="Proteomes" id="UP000599074">
    <property type="component" value="Unassembled WGS sequence"/>
</dbReference>
<evidence type="ECO:0000313" key="2">
    <source>
        <dbReference type="EMBL" id="GII21181.1"/>
    </source>
</evidence>
<feature type="compositionally biased region" description="Polar residues" evidence="1">
    <location>
        <begin position="831"/>
        <end position="846"/>
    </location>
</feature>
<feature type="compositionally biased region" description="Pro residues" evidence="1">
    <location>
        <begin position="450"/>
        <end position="483"/>
    </location>
</feature>
<gene>
    <name evidence="2" type="ORF">Pme01_07780</name>
</gene>
<feature type="compositionally biased region" description="Low complexity" evidence="1">
    <location>
        <begin position="535"/>
        <end position="547"/>
    </location>
</feature>
<feature type="compositionally biased region" description="Basic and acidic residues" evidence="1">
    <location>
        <begin position="606"/>
        <end position="630"/>
    </location>
</feature>
<feature type="compositionally biased region" description="Gly residues" evidence="1">
    <location>
        <begin position="708"/>
        <end position="722"/>
    </location>
</feature>
<feature type="compositionally biased region" description="Low complexity" evidence="1">
    <location>
        <begin position="632"/>
        <end position="641"/>
    </location>
</feature>
<accession>A0A8J3T8V2</accession>
<dbReference type="AlphaFoldDB" id="A0A8J3T8V2"/>
<evidence type="ECO:0000256" key="1">
    <source>
        <dbReference type="SAM" id="MobiDB-lite"/>
    </source>
</evidence>
<protein>
    <recommendedName>
        <fullName evidence="4">Transposase</fullName>
    </recommendedName>
</protein>
<feature type="region of interest" description="Disordered" evidence="1">
    <location>
        <begin position="295"/>
        <end position="375"/>
    </location>
</feature>
<reference evidence="2" key="1">
    <citation type="submission" date="2021-01" db="EMBL/GenBank/DDBJ databases">
        <title>Whole genome shotgun sequence of Planosporangium mesophilum NBRC 109066.</title>
        <authorList>
            <person name="Komaki H."/>
            <person name="Tamura T."/>
        </authorList>
    </citation>
    <scope>NUCLEOTIDE SEQUENCE</scope>
    <source>
        <strain evidence="2">NBRC 109066</strain>
    </source>
</reference>
<feature type="region of interest" description="Disordered" evidence="1">
    <location>
        <begin position="831"/>
        <end position="857"/>
    </location>
</feature>
<feature type="compositionally biased region" description="Low complexity" evidence="1">
    <location>
        <begin position="344"/>
        <end position="357"/>
    </location>
</feature>
<feature type="compositionally biased region" description="Low complexity" evidence="1">
    <location>
        <begin position="317"/>
        <end position="336"/>
    </location>
</feature>
<feature type="region of interest" description="Disordered" evidence="1">
    <location>
        <begin position="759"/>
        <end position="781"/>
    </location>
</feature>
<organism evidence="2 3">
    <name type="scientific">Planosporangium mesophilum</name>
    <dbReference type="NCBI Taxonomy" id="689768"/>
    <lineage>
        <taxon>Bacteria</taxon>
        <taxon>Bacillati</taxon>
        <taxon>Actinomycetota</taxon>
        <taxon>Actinomycetes</taxon>
        <taxon>Micromonosporales</taxon>
        <taxon>Micromonosporaceae</taxon>
        <taxon>Planosporangium</taxon>
    </lineage>
</organism>
<feature type="compositionally biased region" description="Basic and acidic residues" evidence="1">
    <location>
        <begin position="903"/>
        <end position="920"/>
    </location>
</feature>
<feature type="region of interest" description="Disordered" evidence="1">
    <location>
        <begin position="885"/>
        <end position="920"/>
    </location>
</feature>
<evidence type="ECO:0008006" key="4">
    <source>
        <dbReference type="Google" id="ProtNLM"/>
    </source>
</evidence>
<keyword evidence="3" id="KW-1185">Reference proteome</keyword>
<dbReference type="RefSeq" id="WP_168112622.1">
    <property type="nucleotide sequence ID" value="NZ_BOON01000006.1"/>
</dbReference>
<dbReference type="EMBL" id="BOON01000006">
    <property type="protein sequence ID" value="GII21181.1"/>
    <property type="molecule type" value="Genomic_DNA"/>
</dbReference>
<proteinExistence type="predicted"/>
<feature type="compositionally biased region" description="Low complexity" evidence="1">
    <location>
        <begin position="435"/>
        <end position="446"/>
    </location>
</feature>
<feature type="compositionally biased region" description="Low complexity" evidence="1">
    <location>
        <begin position="484"/>
        <end position="500"/>
    </location>
</feature>
<feature type="compositionally biased region" description="Basic and acidic residues" evidence="1">
    <location>
        <begin position="684"/>
        <end position="696"/>
    </location>
</feature>
<sequence length="920" mass="94421">MALVRVYCGLTSADLNAVPPGSETWLTVAVVDDSGRLLDICDISDDAPGFAELGSLLAERSNGLESVAVAADNDDHIVTQLLTAAGRYLAYTDEDSAEDYAERFSDSESADEMQSSPAERRAIGLARALQAGVLSAVAQATPRDLLGLKPVLSAHAAVTTGRQGAAATLREVLRELYPAALRAFPDPAEPIPLAILDALPEPGPLGSGAGGRGRDAQAITELTEAGVADNATVAEAVTALRVAIAETPRRTGMSRSVTSAVAETVRQSVAAVRAHDAAAIALVSVLSARMPSAGTPAQQAVRSRRAATEPAAPPTAAPESAQPAASHAAPAATEAARPSRRSRSQSASVRPRSAPPAGVQPRSAPPVTTPTATPAAAPVVPAAPVPVAPAAAAGNHRVGAIDPPTEVQPAARTRAARRAAENPGTPEQPAAAHRQPTTPASAPTQTRGPAPVPVHTPPPPPVPVQAPPAPIPAPPPAAAPRPVNPAVGKQPEQVRPQQAPNVPPPPGLTPAYATGQRRDPRSEAPTTSFSVAPGATPAEPAASSLPAPSRPSPISGPPSQSLPAADRGFPRAHQEYPAGAAPRPAADVPPPGSRANWPMSGESADGEGRPENRTRDRSRTGETPRVDFTHSLDLPAAADAAGADRPDGRVVPPWQSDDLPAEPPALRLVEPAPLTDPALSAEPPRYREPLAGDPRLEAPPLRLVDRSGGTGGLNGATGGGLNGTPAGPNGAVNGALNGATGGSLNNAAGGLNGAINGAERGRRAARKANAEQSEPPATNQIDEDLLIFAEARSAWFTDHFGEEEEKLDFASPSDEGWKAASHAAEPLVGAETQSGLPRRVPQQNLVPGSPITAPERPLRVVRDPAAIAAHTSGYFQGWRRGQEVGGYRVGGRPGRESSGGWDFSRDQGDERDYEYRSARR</sequence>
<comment type="caution">
    <text evidence="2">The sequence shown here is derived from an EMBL/GenBank/DDBJ whole genome shotgun (WGS) entry which is preliminary data.</text>
</comment>
<evidence type="ECO:0000313" key="3">
    <source>
        <dbReference type="Proteomes" id="UP000599074"/>
    </source>
</evidence>
<feature type="compositionally biased region" description="Polar residues" evidence="1">
    <location>
        <begin position="771"/>
        <end position="780"/>
    </location>
</feature>